<gene>
    <name evidence="1" type="primary">NAG5</name>
    <name evidence="1" type="ORF">H2198_004906</name>
</gene>
<reference evidence="1" key="1">
    <citation type="submission" date="2022-10" db="EMBL/GenBank/DDBJ databases">
        <title>Culturing micro-colonial fungi from biological soil crusts in the Mojave desert and describing Neophaeococcomyces mojavensis, and introducing the new genera and species Taxawa tesnikishii.</title>
        <authorList>
            <person name="Kurbessoian T."/>
            <person name="Stajich J.E."/>
        </authorList>
    </citation>
    <scope>NUCLEOTIDE SEQUENCE</scope>
    <source>
        <strain evidence="1">JES_112</strain>
    </source>
</reference>
<comment type="caution">
    <text evidence="1">The sequence shown here is derived from an EMBL/GenBank/DDBJ whole genome shotgun (WGS) entry which is preliminary data.</text>
</comment>
<evidence type="ECO:0000313" key="2">
    <source>
        <dbReference type="Proteomes" id="UP001172386"/>
    </source>
</evidence>
<dbReference type="EMBL" id="JAPDRQ010000076">
    <property type="protein sequence ID" value="KAJ9656557.1"/>
    <property type="molecule type" value="Genomic_DNA"/>
</dbReference>
<accession>A0ACC3A7B1</accession>
<name>A0ACC3A7B1_9EURO</name>
<dbReference type="EC" id="2.7.1.1" evidence="1"/>
<protein>
    <submittedName>
        <fullName evidence="1">N-acetylglucosamine kinase 1</fullName>
        <ecNumber evidence="1">2.7.1.1</ecNumber>
    </submittedName>
</protein>
<evidence type="ECO:0000313" key="1">
    <source>
        <dbReference type="EMBL" id="KAJ9656557.1"/>
    </source>
</evidence>
<keyword evidence="2" id="KW-1185">Reference proteome</keyword>
<organism evidence="1 2">
    <name type="scientific">Neophaeococcomyces mojaviensis</name>
    <dbReference type="NCBI Taxonomy" id="3383035"/>
    <lineage>
        <taxon>Eukaryota</taxon>
        <taxon>Fungi</taxon>
        <taxon>Dikarya</taxon>
        <taxon>Ascomycota</taxon>
        <taxon>Pezizomycotina</taxon>
        <taxon>Eurotiomycetes</taxon>
        <taxon>Chaetothyriomycetidae</taxon>
        <taxon>Chaetothyriales</taxon>
        <taxon>Chaetothyriales incertae sedis</taxon>
        <taxon>Neophaeococcomyces</taxon>
    </lineage>
</organism>
<proteinExistence type="predicted"/>
<keyword evidence="1" id="KW-0418">Kinase</keyword>
<sequence length="522" mass="58097">MMPLEILQNILRRIDRLIVFFIIRPFGLLRPKTTSTPTSGTRHNVDLPGPTMRPLHEFQQEVLTLFSAPCNIEKMRYMSQCLKNEYVKKLQSSTACMLPSFCHTLPTGQERGTFIALDVGGSTFRVALVELASRSHNGEEMTIKHMTVNKINEEVRRLPAAEFFAWMAIKIQDMLHQSGDERMAQNETISIGLAWSFPIEQTGYRGGNIQPMGKGFKCHEGVLGQDLGLLIEQACQARGVRVRVKAIINDSSATLLYQAYKDPTTTMSLILGTGTNAAIYLPVKALGADKFGERDPSWFDRAEKVIINTEVSMFGKDILVMTRWDEQLNRAHQLPDFQPLEYMTTGRYLGEIFRLVIAEAVETCQLFGGVMPENILDRYSLDTALLAAIEEDTTMGCISSAERVQKEFGLLNTPSLAEMSFLRTAVESISHRATAYMATAVHALWSLEHNEQDENSKTSVAANGSVVSMYPGFRARCQNYVANIISANQKLSGSTSEHQVIMQPTHEATILGTAVAVAITDE</sequence>
<keyword evidence="1" id="KW-0808">Transferase</keyword>
<dbReference type="Proteomes" id="UP001172386">
    <property type="component" value="Unassembled WGS sequence"/>
</dbReference>